<protein>
    <submittedName>
        <fullName evidence="2">Ribonuclease H protein</fullName>
    </submittedName>
</protein>
<reference evidence="2 3" key="1">
    <citation type="journal article" date="2018" name="Front. Plant Sci.">
        <title>Red Clover (Trifolium pratense) and Zigzag Clover (T. medium) - A Picture of Genomic Similarities and Differences.</title>
        <authorList>
            <person name="Dluhosova J."/>
            <person name="Istvanek J."/>
            <person name="Nedelnik J."/>
            <person name="Repkova J."/>
        </authorList>
    </citation>
    <scope>NUCLEOTIDE SEQUENCE [LARGE SCALE GENOMIC DNA]</scope>
    <source>
        <strain evidence="3">cv. 10/8</strain>
        <tissue evidence="2">Leaf</tissue>
    </source>
</reference>
<evidence type="ECO:0000259" key="1">
    <source>
        <dbReference type="Pfam" id="PF13966"/>
    </source>
</evidence>
<comment type="caution">
    <text evidence="2">The sequence shown here is derived from an EMBL/GenBank/DDBJ whole genome shotgun (WGS) entry which is preliminary data.</text>
</comment>
<organism evidence="2 3">
    <name type="scientific">Trifolium medium</name>
    <dbReference type="NCBI Taxonomy" id="97028"/>
    <lineage>
        <taxon>Eukaryota</taxon>
        <taxon>Viridiplantae</taxon>
        <taxon>Streptophyta</taxon>
        <taxon>Embryophyta</taxon>
        <taxon>Tracheophyta</taxon>
        <taxon>Spermatophyta</taxon>
        <taxon>Magnoliopsida</taxon>
        <taxon>eudicotyledons</taxon>
        <taxon>Gunneridae</taxon>
        <taxon>Pentapetalae</taxon>
        <taxon>rosids</taxon>
        <taxon>fabids</taxon>
        <taxon>Fabales</taxon>
        <taxon>Fabaceae</taxon>
        <taxon>Papilionoideae</taxon>
        <taxon>50 kb inversion clade</taxon>
        <taxon>NPAAA clade</taxon>
        <taxon>Hologalegina</taxon>
        <taxon>IRL clade</taxon>
        <taxon>Trifolieae</taxon>
        <taxon>Trifolium</taxon>
    </lineage>
</organism>
<dbReference type="InterPro" id="IPR026960">
    <property type="entry name" value="RVT-Znf"/>
</dbReference>
<name>A0A392MEA4_9FABA</name>
<dbReference type="Proteomes" id="UP000265520">
    <property type="component" value="Unassembled WGS sequence"/>
</dbReference>
<proteinExistence type="predicted"/>
<feature type="non-terminal residue" evidence="2">
    <location>
        <position position="233"/>
    </location>
</feature>
<dbReference type="Pfam" id="PF13966">
    <property type="entry name" value="zf-RVT"/>
    <property type="match status" value="1"/>
</dbReference>
<sequence length="233" mass="27298">MVSKLLANRLKKVLHKCISEEQSAFVEGRANLSETRKLMVILKAYEEASGQEINLSKSEQNKVRIFKARWRIGDGSNIKVMNEPWLRWEDGGWVGAPQNQDKLIWGEERDGVYLVRSGYRKIMQERNSRERPSIREEWGGIWKIHAPPKAKHLLWRICKECLPSRVRLRSRYVQCPEECPLCLEVPEDEWRVFFECEGNKEAWAVMGIDNILQTRIHTSHNAKDLILDICKNE</sequence>
<dbReference type="AlphaFoldDB" id="A0A392MEA4"/>
<gene>
    <name evidence="2" type="ORF">A2U01_0006684</name>
</gene>
<dbReference type="EMBL" id="LXQA010009213">
    <property type="protein sequence ID" value="MCH85832.1"/>
    <property type="molecule type" value="Genomic_DNA"/>
</dbReference>
<evidence type="ECO:0000313" key="3">
    <source>
        <dbReference type="Proteomes" id="UP000265520"/>
    </source>
</evidence>
<keyword evidence="3" id="KW-1185">Reference proteome</keyword>
<evidence type="ECO:0000313" key="2">
    <source>
        <dbReference type="EMBL" id="MCH85832.1"/>
    </source>
</evidence>
<accession>A0A392MEA4</accession>
<feature type="domain" description="Reverse transcriptase zinc-binding" evidence="1">
    <location>
        <begin position="113"/>
        <end position="203"/>
    </location>
</feature>